<keyword evidence="2" id="KW-1185">Reference proteome</keyword>
<accession>A0A9W9VCJ5</accession>
<name>A0A9W9VCJ5_9EURO</name>
<organism evidence="1 2">
    <name type="scientific">Penicillium concentricum</name>
    <dbReference type="NCBI Taxonomy" id="293559"/>
    <lineage>
        <taxon>Eukaryota</taxon>
        <taxon>Fungi</taxon>
        <taxon>Dikarya</taxon>
        <taxon>Ascomycota</taxon>
        <taxon>Pezizomycotina</taxon>
        <taxon>Eurotiomycetes</taxon>
        <taxon>Eurotiomycetidae</taxon>
        <taxon>Eurotiales</taxon>
        <taxon>Aspergillaceae</taxon>
        <taxon>Penicillium</taxon>
    </lineage>
</organism>
<gene>
    <name evidence="1" type="ORF">N7517_007705</name>
</gene>
<reference evidence="1" key="2">
    <citation type="journal article" date="2023" name="IMA Fungus">
        <title>Comparative genomic study of the Penicillium genus elucidates a diverse pangenome and 15 lateral gene transfer events.</title>
        <authorList>
            <person name="Petersen C."/>
            <person name="Sorensen T."/>
            <person name="Nielsen M.R."/>
            <person name="Sondergaard T.E."/>
            <person name="Sorensen J.L."/>
            <person name="Fitzpatrick D.A."/>
            <person name="Frisvad J.C."/>
            <person name="Nielsen K.L."/>
        </authorList>
    </citation>
    <scope>NUCLEOTIDE SEQUENCE</scope>
    <source>
        <strain evidence="1">IBT 3081</strain>
    </source>
</reference>
<evidence type="ECO:0000313" key="1">
    <source>
        <dbReference type="EMBL" id="KAJ5375699.1"/>
    </source>
</evidence>
<dbReference type="GeneID" id="81464618"/>
<proteinExistence type="predicted"/>
<dbReference type="EMBL" id="JAPZBT010000002">
    <property type="protein sequence ID" value="KAJ5375699.1"/>
    <property type="molecule type" value="Genomic_DNA"/>
</dbReference>
<reference evidence="1" key="1">
    <citation type="submission" date="2022-12" db="EMBL/GenBank/DDBJ databases">
        <authorList>
            <person name="Petersen C."/>
        </authorList>
    </citation>
    <scope>NUCLEOTIDE SEQUENCE</scope>
    <source>
        <strain evidence="1">IBT 3081</strain>
    </source>
</reference>
<dbReference type="AlphaFoldDB" id="A0A9W9VCJ5"/>
<dbReference type="Proteomes" id="UP001147752">
    <property type="component" value="Unassembled WGS sequence"/>
</dbReference>
<dbReference type="OrthoDB" id="4252872at2759"/>
<comment type="caution">
    <text evidence="1">The sequence shown here is derived from an EMBL/GenBank/DDBJ whole genome shotgun (WGS) entry which is preliminary data.</text>
</comment>
<sequence>MSTPLIDEGAMLNLKELSAWAFTSIQMEMEMRNFFRCVDEDRHAKVRPFLSHLGLDRQIGYGYKICRVTGRVALQKSSDFQALLFPLSIGAGSRSIGSGEAMINVGLLKPGYWIEITTVIVIDALMDCLIVLLPEPGFLIAPTQSQSLQIEHTVSH</sequence>
<protein>
    <submittedName>
        <fullName evidence="1">Uncharacterized protein</fullName>
    </submittedName>
</protein>
<dbReference type="RefSeq" id="XP_056581685.1">
    <property type="nucleotide sequence ID" value="XM_056725435.1"/>
</dbReference>
<evidence type="ECO:0000313" key="2">
    <source>
        <dbReference type="Proteomes" id="UP001147752"/>
    </source>
</evidence>